<dbReference type="EMBL" id="JACHVA010000080">
    <property type="protein sequence ID" value="MBC2601978.1"/>
    <property type="molecule type" value="Genomic_DNA"/>
</dbReference>
<proteinExistence type="predicted"/>
<evidence type="ECO:0000259" key="1">
    <source>
        <dbReference type="Pfam" id="PF03983"/>
    </source>
</evidence>
<dbReference type="GO" id="GO:0008092">
    <property type="term" value="F:cytoskeletal protein binding"/>
    <property type="evidence" value="ECO:0007669"/>
    <property type="project" value="InterPro"/>
</dbReference>
<dbReference type="GO" id="GO:0043130">
    <property type="term" value="F:ubiquitin binding"/>
    <property type="evidence" value="ECO:0007669"/>
    <property type="project" value="InterPro"/>
</dbReference>
<dbReference type="Pfam" id="PF03983">
    <property type="entry name" value="SHD1"/>
    <property type="match status" value="1"/>
</dbReference>
<dbReference type="GO" id="GO:0030674">
    <property type="term" value="F:protein-macromolecule adaptor activity"/>
    <property type="evidence" value="ECO:0007669"/>
    <property type="project" value="InterPro"/>
</dbReference>
<organism evidence="2 3">
    <name type="scientific">Puniceicoccus vermicola</name>
    <dbReference type="NCBI Taxonomy" id="388746"/>
    <lineage>
        <taxon>Bacteria</taxon>
        <taxon>Pseudomonadati</taxon>
        <taxon>Verrucomicrobiota</taxon>
        <taxon>Opitutia</taxon>
        <taxon>Puniceicoccales</taxon>
        <taxon>Puniceicoccaceae</taxon>
        <taxon>Puniceicoccus</taxon>
    </lineage>
</organism>
<comment type="caution">
    <text evidence="2">The sequence shown here is derived from an EMBL/GenBank/DDBJ whole genome shotgun (WGS) entry which is preliminary data.</text>
</comment>
<dbReference type="AlphaFoldDB" id="A0A7X1AZV0"/>
<dbReference type="Gene3D" id="2.30.30.700">
    <property type="entry name" value="SLA1 homology domain 1"/>
    <property type="match status" value="1"/>
</dbReference>
<evidence type="ECO:0000313" key="3">
    <source>
        <dbReference type="Proteomes" id="UP000525652"/>
    </source>
</evidence>
<protein>
    <recommendedName>
        <fullName evidence="1">SLA1 homology domain-containing protein</fullName>
    </recommendedName>
</protein>
<keyword evidence="3" id="KW-1185">Reference proteome</keyword>
<dbReference type="GO" id="GO:0042802">
    <property type="term" value="F:identical protein binding"/>
    <property type="evidence" value="ECO:0007669"/>
    <property type="project" value="InterPro"/>
</dbReference>
<evidence type="ECO:0000313" key="2">
    <source>
        <dbReference type="EMBL" id="MBC2601978.1"/>
    </source>
</evidence>
<feature type="domain" description="SLA1 homology" evidence="1">
    <location>
        <begin position="20"/>
        <end position="79"/>
    </location>
</feature>
<dbReference type="RefSeq" id="WP_185692676.1">
    <property type="nucleotide sequence ID" value="NZ_JACHVA010000080.1"/>
</dbReference>
<dbReference type="InterPro" id="IPR007131">
    <property type="entry name" value="SHD1"/>
</dbReference>
<name>A0A7X1AZV0_9BACT</name>
<gene>
    <name evidence="2" type="ORF">H5P30_09310</name>
</gene>
<reference evidence="2 3" key="1">
    <citation type="submission" date="2020-07" db="EMBL/GenBank/DDBJ databases">
        <authorList>
            <person name="Feng X."/>
        </authorList>
    </citation>
    <scope>NUCLEOTIDE SEQUENCE [LARGE SCALE GENOMIC DNA]</scope>
    <source>
        <strain evidence="2 3">JCM14086</strain>
    </source>
</reference>
<dbReference type="Proteomes" id="UP000525652">
    <property type="component" value="Unassembled WGS sequence"/>
</dbReference>
<accession>A0A7X1AZV0</accession>
<sequence length="471" mass="54098">MSIRSFRFFILPLVLVSMHPPTLDARTFTDTQNRTLEAEVVSVQERSITIRRSDGRRFTIPISQLSDEDQAYIEEYKRQKRAAEPSALEGPDVKQLNDSFGVPLFGETVLWEESAKAIAKRLNWPRESQTESLSSYRLYPDDSYTILKSRPYSAVLYGENDKATSLSMVFANKGDLPTRNPEIIEDAVELDGETIENQLVNLLGKPDRMNLGRYDMKERVSRWDWRDHAILLSQQDGEYVSLRIMPPDIADNRGFNDRITKAEMRERLLEHVVRYPNGDVLIQGIPMVDQGPKGYCVPATFERYLRFLSIPADMYVLAMAGQTGIGGGTDIRKIVENAQSYVSYSGRDLEEERMEANIKDVSDFIEEGVPIMWTLLSGRDFNEIANKRTREREKQKDWEAWKERCEKENEVVRATIPRDREAAHMCMIVGYNEGTGELAISDSWGKFFELRWITVGQAEQVSLGNFYIIDL</sequence>